<dbReference type="OMA" id="NCDCKRI"/>
<gene>
    <name evidence="5" type="ORF">PGO_125660</name>
</gene>
<dbReference type="Proteomes" id="UP000195521">
    <property type="component" value="Unassembled WGS sequence"/>
</dbReference>
<dbReference type="GO" id="GO:0000479">
    <property type="term" value="P:endonucleolytic cleavage of tricistronic rRNA transcript (SSU-rRNA, 5.8S rRNA, LSU-rRNA)"/>
    <property type="evidence" value="ECO:0007669"/>
    <property type="project" value="TreeGrafter"/>
</dbReference>
<feature type="compositionally biased region" description="Basic and acidic residues" evidence="2">
    <location>
        <begin position="483"/>
        <end position="492"/>
    </location>
</feature>
<dbReference type="GO" id="GO:0003924">
    <property type="term" value="F:GTPase activity"/>
    <property type="evidence" value="ECO:0007669"/>
    <property type="project" value="TreeGrafter"/>
</dbReference>
<dbReference type="OrthoDB" id="119302at2759"/>
<dbReference type="InterPro" id="IPR039761">
    <property type="entry name" value="Bms1/Tsr1"/>
</dbReference>
<evidence type="ECO:0000259" key="4">
    <source>
        <dbReference type="SMART" id="SM01362"/>
    </source>
</evidence>
<feature type="compositionally biased region" description="Acidic residues" evidence="2">
    <location>
        <begin position="576"/>
        <end position="595"/>
    </location>
</feature>
<evidence type="ECO:0000256" key="2">
    <source>
        <dbReference type="SAM" id="MobiDB-lite"/>
    </source>
</evidence>
<dbReference type="GO" id="GO:0034511">
    <property type="term" value="F:U3 snoRNA binding"/>
    <property type="evidence" value="ECO:0007669"/>
    <property type="project" value="TreeGrafter"/>
</dbReference>
<evidence type="ECO:0000259" key="3">
    <source>
        <dbReference type="SMART" id="SM00785"/>
    </source>
</evidence>
<name>A0A1Y1JLR6_PLAGO</name>
<evidence type="ECO:0008006" key="7">
    <source>
        <dbReference type="Google" id="ProtNLM"/>
    </source>
</evidence>
<feature type="compositionally biased region" description="Polar residues" evidence="2">
    <location>
        <begin position="470"/>
        <end position="480"/>
    </location>
</feature>
<evidence type="ECO:0000256" key="1">
    <source>
        <dbReference type="ARBA" id="ARBA00038288"/>
    </source>
</evidence>
<reference evidence="6" key="1">
    <citation type="submission" date="2017-04" db="EMBL/GenBank/DDBJ databases">
        <title>Plasmodium gonderi genome.</title>
        <authorList>
            <person name="Arisue N."/>
            <person name="Honma H."/>
            <person name="Kawai S."/>
            <person name="Tougan T."/>
            <person name="Tanabe K."/>
            <person name="Horii T."/>
        </authorList>
    </citation>
    <scope>NUCLEOTIDE SEQUENCE [LARGE SCALE GENOMIC DNA]</scope>
    <source>
        <strain evidence="6">ATCC 30045</strain>
    </source>
</reference>
<comment type="caution">
    <text evidence="5">The sequence shown here is derived from an EMBL/GenBank/DDBJ whole genome shotgun (WGS) entry which is preliminary data.</text>
</comment>
<feature type="compositionally biased region" description="Low complexity" evidence="2">
    <location>
        <begin position="596"/>
        <end position="616"/>
    </location>
</feature>
<dbReference type="GO" id="GO:0030688">
    <property type="term" value="C:preribosome, small subunit precursor"/>
    <property type="evidence" value="ECO:0007669"/>
    <property type="project" value="TreeGrafter"/>
</dbReference>
<organism evidence="5 6">
    <name type="scientific">Plasmodium gonderi</name>
    <dbReference type="NCBI Taxonomy" id="77519"/>
    <lineage>
        <taxon>Eukaryota</taxon>
        <taxon>Sar</taxon>
        <taxon>Alveolata</taxon>
        <taxon>Apicomplexa</taxon>
        <taxon>Aconoidasida</taxon>
        <taxon>Haemosporida</taxon>
        <taxon>Plasmodiidae</taxon>
        <taxon>Plasmodium</taxon>
        <taxon>Plasmodium (Plasmodium)</taxon>
    </lineage>
</organism>
<feature type="domain" description="Ribosome biogenesis protein BMS1/TSR1 C-terminal" evidence="4">
    <location>
        <begin position="627"/>
        <end position="1008"/>
    </location>
</feature>
<dbReference type="Pfam" id="PF04950">
    <property type="entry name" value="RIBIOP_C"/>
    <property type="match status" value="2"/>
</dbReference>
<accession>A0A1Y1JLR6</accession>
<dbReference type="InterPro" id="IPR012948">
    <property type="entry name" value="AARP2CN"/>
</dbReference>
<dbReference type="Pfam" id="PF08142">
    <property type="entry name" value="AARP2CN"/>
    <property type="match status" value="1"/>
</dbReference>
<protein>
    <recommendedName>
        <fullName evidence="7">Ribosome biogenesis protein TSR1</fullName>
    </recommendedName>
</protein>
<feature type="domain" description="AARP2CN" evidence="3">
    <location>
        <begin position="236"/>
        <end position="311"/>
    </location>
</feature>
<dbReference type="SMART" id="SM00785">
    <property type="entry name" value="AARP2CN"/>
    <property type="match status" value="1"/>
</dbReference>
<comment type="similarity">
    <text evidence="1">Belongs to the TRAFAC class translation factor GTPase superfamily. Bms1-like GTPase family. TSR1 subfamily.</text>
</comment>
<dbReference type="AlphaFoldDB" id="A0A1Y1JLR6"/>
<sequence>MKHRSHLKQQNKHFKKLKSHKKNKSLKNSQKKRKKNVTPKYSSILLRTHQSYNSKVNNIKNELEEKSKHIPFYSCLNICLLGFHEDADVLSFKKEFINFLCEQNGDIIKTDSINLYDTYTIHAEKKKKRSLVIYDIPRNIYGIIDGTKCADIVLCIFKDGTIENSSFDELGYELLSLLKLQGVPSVIGVGYNTDERNKYSQKFVNRYFNSEFTQQDKIFFISSGGNNEDRFSNKCDFYKLYHEIMNMKIRNLSYREGRGYMMVNSYAYNEENDSIFLKGFVKGAGFNVKNPIHITNIGDYYIDDIYVIDVMTRKKNNSEEGMDKYEFNDFIQENQKEGTNSTFSNFFQNKNILSDSSYYFNCNNINYRFLPIQNCENRNNMNEEEDLVCIRQHIEEENYPKSDNFMMQKSNSKSDTPVTRLINPMNENTSGENALVYKFNLNESLHSRNDSNGMWDDNNDDGSNYHKNEINTSNSRSLYGTTDMEHPSTSNEKHMISNTISSNSTLVATNQKCQSNNSWAYVSKEKHEMGEDFICSYNRNETLNAMKYFIENNNTIKNEKNYSNKKTLSRGSNSDGDNEDDLDIDEEIQNDDTDGSTDGSTGDCTGGCTNDNTNGNADEDTIERDFNNSDHVYLCKNISAKERFKRYRILQSFKSSYIDVYEDLPIAYSRVYDYENYENLSKYSKKKYIENSKIIRGEFTVTDAYCLFVIKNDGKLLHLINGMKRKNLPLIISSLLPYERKVTVVNMEVERILPHPEKVQSKDVFEIVCGFRHFLSRPIFSEQIIKGIQSKGKYEKYLKHGKKYIASIFGFTTVTSAPVFIIKKIEQKEDSNPNSLSVGTLENELFLQYMGNACAMGENSNTGGLSNAYYSANNYNPNNFSGLCNSGVSNMNGESCEPFLGYTTDCRNTASVVVAYGKVVNCDCKRIIMKRISLCGEIFKIHKKKAVIRNMFHRPEDINYFKPAQLHTKLGLTGKILESLGTHGKMKCLFSNVLKQHDKVFIFLYKRVYPIWYPPTWGGNPHLGPDDKPLQCKERKISML</sequence>
<evidence type="ECO:0000313" key="5">
    <source>
        <dbReference type="EMBL" id="GAW82568.1"/>
    </source>
</evidence>
<evidence type="ECO:0000313" key="6">
    <source>
        <dbReference type="Proteomes" id="UP000195521"/>
    </source>
</evidence>
<feature type="region of interest" description="Disordered" evidence="2">
    <location>
        <begin position="561"/>
        <end position="622"/>
    </location>
</feature>
<dbReference type="RefSeq" id="XP_028545157.1">
    <property type="nucleotide sequence ID" value="XM_028689356.1"/>
</dbReference>
<feature type="region of interest" description="Disordered" evidence="2">
    <location>
        <begin position="469"/>
        <end position="492"/>
    </location>
</feature>
<dbReference type="PANTHER" id="PTHR12858:SF1">
    <property type="entry name" value="PRE-RRNA-PROCESSING PROTEIN TSR1 HOMOLOG"/>
    <property type="match status" value="1"/>
</dbReference>
<dbReference type="InterPro" id="IPR007034">
    <property type="entry name" value="BMS1_TSR1_C"/>
</dbReference>
<dbReference type="EMBL" id="BDQF01000013">
    <property type="protein sequence ID" value="GAW82568.1"/>
    <property type="molecule type" value="Genomic_DNA"/>
</dbReference>
<dbReference type="GO" id="GO:0005634">
    <property type="term" value="C:nucleus"/>
    <property type="evidence" value="ECO:0007669"/>
    <property type="project" value="InterPro"/>
</dbReference>
<dbReference type="PANTHER" id="PTHR12858">
    <property type="entry name" value="RIBOSOME BIOGENESIS PROTEIN"/>
    <property type="match status" value="1"/>
</dbReference>
<feature type="compositionally biased region" description="Basic residues" evidence="2">
    <location>
        <begin position="1"/>
        <end position="37"/>
    </location>
</feature>
<dbReference type="Pfam" id="PF22298">
    <property type="entry name" value="Tsr1_G-like"/>
    <property type="match status" value="1"/>
</dbReference>
<feature type="region of interest" description="Disordered" evidence="2">
    <location>
        <begin position="1"/>
        <end position="40"/>
    </location>
</feature>
<dbReference type="SMART" id="SM01362">
    <property type="entry name" value="DUF663"/>
    <property type="match status" value="1"/>
</dbReference>
<dbReference type="GO" id="GO:0005525">
    <property type="term" value="F:GTP binding"/>
    <property type="evidence" value="ECO:0007669"/>
    <property type="project" value="TreeGrafter"/>
</dbReference>
<keyword evidence="6" id="KW-1185">Reference proteome</keyword>
<dbReference type="GeneID" id="39749305"/>
<proteinExistence type="inferred from homology"/>
<dbReference type="GO" id="GO:0000462">
    <property type="term" value="P:maturation of SSU-rRNA from tricistronic rRNA transcript (SSU-rRNA, 5.8S rRNA, LSU-rRNA)"/>
    <property type="evidence" value="ECO:0007669"/>
    <property type="project" value="TreeGrafter"/>
</dbReference>